<dbReference type="OrthoDB" id="9793415at2"/>
<feature type="transmembrane region" description="Helical" evidence="6">
    <location>
        <begin position="387"/>
        <end position="406"/>
    </location>
</feature>
<dbReference type="InterPro" id="IPR011701">
    <property type="entry name" value="MFS"/>
</dbReference>
<evidence type="ECO:0000313" key="8">
    <source>
        <dbReference type="EMBL" id="KAB1438432.1"/>
    </source>
</evidence>
<keyword evidence="9" id="KW-1185">Reference proteome</keyword>
<evidence type="ECO:0000256" key="1">
    <source>
        <dbReference type="ARBA" id="ARBA00004651"/>
    </source>
</evidence>
<evidence type="ECO:0000256" key="2">
    <source>
        <dbReference type="ARBA" id="ARBA00022448"/>
    </source>
</evidence>
<keyword evidence="5 6" id="KW-0472">Membrane</keyword>
<dbReference type="GO" id="GO:0022857">
    <property type="term" value="F:transmembrane transporter activity"/>
    <property type="evidence" value="ECO:0007669"/>
    <property type="project" value="InterPro"/>
</dbReference>
<feature type="transmembrane region" description="Helical" evidence="6">
    <location>
        <begin position="174"/>
        <end position="193"/>
    </location>
</feature>
<dbReference type="Gene3D" id="1.20.1250.20">
    <property type="entry name" value="MFS general substrate transporter like domains"/>
    <property type="match status" value="1"/>
</dbReference>
<keyword evidence="3 6" id="KW-0812">Transmembrane</keyword>
<evidence type="ECO:0000256" key="5">
    <source>
        <dbReference type="ARBA" id="ARBA00023136"/>
    </source>
</evidence>
<feature type="transmembrane region" description="Helical" evidence="6">
    <location>
        <begin position="12"/>
        <end position="34"/>
    </location>
</feature>
<feature type="transmembrane region" description="Helical" evidence="6">
    <location>
        <begin position="84"/>
        <end position="102"/>
    </location>
</feature>
<gene>
    <name evidence="8" type="ORF">F7O84_12885</name>
</gene>
<dbReference type="RefSeq" id="WP_151145852.1">
    <property type="nucleotide sequence ID" value="NZ_WAGX01000005.1"/>
</dbReference>
<dbReference type="SUPFAM" id="SSF103473">
    <property type="entry name" value="MFS general substrate transporter"/>
    <property type="match status" value="1"/>
</dbReference>
<comment type="caution">
    <text evidence="8">The sequence shown here is derived from an EMBL/GenBank/DDBJ whole genome shotgun (WGS) entry which is preliminary data.</text>
</comment>
<reference evidence="8 9" key="2">
    <citation type="submission" date="2020-02" db="EMBL/GenBank/DDBJ databases">
        <title>Candidatus Galacturonibacter soehngenii shows hetero-acetogenic catabolism of galacturonic acid but lacks a canonical carbon monoxide dehydrogenase/acetyl-CoA synthase complex.</title>
        <authorList>
            <person name="Diender M."/>
            <person name="Stouten G.R."/>
            <person name="Petersen J.F."/>
            <person name="Nielsen P.H."/>
            <person name="Dueholm M.S."/>
            <person name="Pronk J.T."/>
            <person name="Van Loosdrecht M.C.M."/>
        </authorList>
    </citation>
    <scope>NUCLEOTIDE SEQUENCE [LARGE SCALE GENOMIC DNA]</scope>
    <source>
        <strain evidence="8">GalUA</strain>
    </source>
</reference>
<feature type="transmembrane region" description="Helical" evidence="6">
    <location>
        <begin position="320"/>
        <end position="343"/>
    </location>
</feature>
<dbReference type="InterPro" id="IPR036259">
    <property type="entry name" value="MFS_trans_sf"/>
</dbReference>
<dbReference type="GO" id="GO:0005886">
    <property type="term" value="C:plasma membrane"/>
    <property type="evidence" value="ECO:0007669"/>
    <property type="project" value="UniProtKB-SubCell"/>
</dbReference>
<dbReference type="Pfam" id="PF07690">
    <property type="entry name" value="MFS_1"/>
    <property type="match status" value="1"/>
</dbReference>
<proteinExistence type="predicted"/>
<evidence type="ECO:0000256" key="6">
    <source>
        <dbReference type="SAM" id="Phobius"/>
    </source>
</evidence>
<sequence length="425" mass="45961">MPREKNLNITRWLVLCFSCLINLCIGSLYAWSVFANPMAEYLNQTNGQALTSASMAIVFTVANAVGPITMISGGWLNERLGTKVVVLIGGLLFGGGMILSAFANSVTYLVFSYGILDGLGMGMVYGCTITNSVKFFPDKRGLIGGLTTATYGLSSVMVPPIANQLIESQGVTNAFFILGIVFLVLISIGSFFIEKCPENYIPHDMQINDKKEIQKQMDKDWKEMLKSPVFYCMILMLVCGAFGGLMCISQVSPIAQNMIGLSASAATTAISILALFNAGGRVGAGYLSDKIGRINTLTLSFVLSFFGFICLLLAGEGNIVLFYVAIAIIGICFGSFMGIFPGFTADQFGAKYNSVNYGYMFIGFALAGIFGPMTMGKLYVMNQSYKQSFLAAGALSIAGLLISVLYRNMVKKDTAQHRYQRIKNT</sequence>
<feature type="transmembrane region" description="Helical" evidence="6">
    <location>
        <begin position="108"/>
        <end position="129"/>
    </location>
</feature>
<dbReference type="EMBL" id="WAGX01000005">
    <property type="protein sequence ID" value="KAB1438432.1"/>
    <property type="molecule type" value="Genomic_DNA"/>
</dbReference>
<dbReference type="PANTHER" id="PTHR11360">
    <property type="entry name" value="MONOCARBOXYLATE TRANSPORTER"/>
    <property type="match status" value="1"/>
</dbReference>
<keyword evidence="2" id="KW-0813">Transport</keyword>
<dbReference type="Proteomes" id="UP000461768">
    <property type="component" value="Unassembled WGS sequence"/>
</dbReference>
<feature type="domain" description="Major facilitator superfamily (MFS) profile" evidence="7">
    <location>
        <begin position="1"/>
        <end position="411"/>
    </location>
</feature>
<feature type="transmembrane region" description="Helical" evidence="6">
    <location>
        <begin position="355"/>
        <end position="375"/>
    </location>
</feature>
<dbReference type="PROSITE" id="PS50850">
    <property type="entry name" value="MFS"/>
    <property type="match status" value="1"/>
</dbReference>
<organism evidence="8 9">
    <name type="scientific">Candidatus Galacturonatibacter soehngenii</name>
    <dbReference type="NCBI Taxonomy" id="2307010"/>
    <lineage>
        <taxon>Bacteria</taxon>
        <taxon>Bacillati</taxon>
        <taxon>Bacillota</taxon>
        <taxon>Clostridia</taxon>
        <taxon>Lachnospirales</taxon>
        <taxon>Lachnospiraceae</taxon>
        <taxon>Candidatus Galacturonatibacter</taxon>
    </lineage>
</organism>
<feature type="transmembrane region" description="Helical" evidence="6">
    <location>
        <begin position="229"/>
        <end position="252"/>
    </location>
</feature>
<dbReference type="InterPro" id="IPR050327">
    <property type="entry name" value="Proton-linked_MCT"/>
</dbReference>
<feature type="transmembrane region" description="Helical" evidence="6">
    <location>
        <begin position="141"/>
        <end position="162"/>
    </location>
</feature>
<reference evidence="8 9" key="1">
    <citation type="submission" date="2019-09" db="EMBL/GenBank/DDBJ databases">
        <authorList>
            <person name="Valk L.C."/>
        </authorList>
    </citation>
    <scope>NUCLEOTIDE SEQUENCE [LARGE SCALE GENOMIC DNA]</scope>
    <source>
        <strain evidence="8">GalUA</strain>
    </source>
</reference>
<evidence type="ECO:0000256" key="4">
    <source>
        <dbReference type="ARBA" id="ARBA00022989"/>
    </source>
</evidence>
<comment type="subcellular location">
    <subcellularLocation>
        <location evidence="1">Cell membrane</location>
        <topology evidence="1">Multi-pass membrane protein</topology>
    </subcellularLocation>
</comment>
<name>A0A7V7QKP9_9FIRM</name>
<accession>A0A7V7QKP9</accession>
<evidence type="ECO:0000256" key="3">
    <source>
        <dbReference type="ARBA" id="ARBA00022692"/>
    </source>
</evidence>
<dbReference type="PANTHER" id="PTHR11360:SF317">
    <property type="entry name" value="MAJOR FACILITATOR SUPERFAMILY (MFS) PROFILE DOMAIN-CONTAINING PROTEIN-RELATED"/>
    <property type="match status" value="1"/>
</dbReference>
<keyword evidence="4 6" id="KW-1133">Transmembrane helix</keyword>
<feature type="transmembrane region" description="Helical" evidence="6">
    <location>
        <begin position="54"/>
        <end position="77"/>
    </location>
</feature>
<dbReference type="InterPro" id="IPR020846">
    <property type="entry name" value="MFS_dom"/>
</dbReference>
<evidence type="ECO:0000259" key="7">
    <source>
        <dbReference type="PROSITE" id="PS50850"/>
    </source>
</evidence>
<evidence type="ECO:0000313" key="9">
    <source>
        <dbReference type="Proteomes" id="UP000461768"/>
    </source>
</evidence>
<protein>
    <submittedName>
        <fullName evidence="8">OFA family MFS transporter</fullName>
    </submittedName>
</protein>
<feature type="transmembrane region" description="Helical" evidence="6">
    <location>
        <begin position="258"/>
        <end position="276"/>
    </location>
</feature>
<feature type="transmembrane region" description="Helical" evidence="6">
    <location>
        <begin position="297"/>
        <end position="314"/>
    </location>
</feature>
<dbReference type="CDD" id="cd17353">
    <property type="entry name" value="MFS_OFA_like"/>
    <property type="match status" value="1"/>
</dbReference>
<dbReference type="AlphaFoldDB" id="A0A7V7QKP9"/>